<protein>
    <submittedName>
        <fullName evidence="1">Uncharacterized protein</fullName>
    </submittedName>
</protein>
<gene>
    <name evidence="1" type="ORF">C8N46_102318</name>
</gene>
<dbReference type="AlphaFoldDB" id="A0A2T6C3S4"/>
<keyword evidence="2" id="KW-1185">Reference proteome</keyword>
<sequence>MKKKQLHSLKLNKKIISAINKNNLKGGGPTVGTDCVSHCLGWECPDHK</sequence>
<evidence type="ECO:0000313" key="1">
    <source>
        <dbReference type="EMBL" id="PTX62917.1"/>
    </source>
</evidence>
<dbReference type="Proteomes" id="UP000244090">
    <property type="component" value="Unassembled WGS sequence"/>
</dbReference>
<accession>A0A2T6C3S4</accession>
<comment type="caution">
    <text evidence="1">The sequence shown here is derived from an EMBL/GenBank/DDBJ whole genome shotgun (WGS) entry which is preliminary data.</text>
</comment>
<dbReference type="RefSeq" id="WP_158269084.1">
    <property type="nucleotide sequence ID" value="NZ_QBKT01000002.1"/>
</dbReference>
<organism evidence="1 2">
    <name type="scientific">Kordia periserrulae</name>
    <dbReference type="NCBI Taxonomy" id="701523"/>
    <lineage>
        <taxon>Bacteria</taxon>
        <taxon>Pseudomonadati</taxon>
        <taxon>Bacteroidota</taxon>
        <taxon>Flavobacteriia</taxon>
        <taxon>Flavobacteriales</taxon>
        <taxon>Flavobacteriaceae</taxon>
        <taxon>Kordia</taxon>
    </lineage>
</organism>
<proteinExistence type="predicted"/>
<reference evidence="1 2" key="1">
    <citation type="submission" date="2018-04" db="EMBL/GenBank/DDBJ databases">
        <title>Genomic Encyclopedia of Archaeal and Bacterial Type Strains, Phase II (KMG-II): from individual species to whole genera.</title>
        <authorList>
            <person name="Goeker M."/>
        </authorList>
    </citation>
    <scope>NUCLEOTIDE SEQUENCE [LARGE SCALE GENOMIC DNA]</scope>
    <source>
        <strain evidence="1 2">DSM 25731</strain>
    </source>
</reference>
<evidence type="ECO:0000313" key="2">
    <source>
        <dbReference type="Proteomes" id="UP000244090"/>
    </source>
</evidence>
<dbReference type="EMBL" id="QBKT01000002">
    <property type="protein sequence ID" value="PTX62917.1"/>
    <property type="molecule type" value="Genomic_DNA"/>
</dbReference>
<name>A0A2T6C3S4_9FLAO</name>